<dbReference type="InterPro" id="IPR036259">
    <property type="entry name" value="MFS_trans_sf"/>
</dbReference>
<dbReference type="Proteomes" id="UP001190700">
    <property type="component" value="Unassembled WGS sequence"/>
</dbReference>
<accession>A0AAE0G8D2</accession>
<dbReference type="AlphaFoldDB" id="A0AAE0G8D2"/>
<dbReference type="PANTHER" id="PTHR23504:SF15">
    <property type="entry name" value="MAJOR FACILITATOR SUPERFAMILY (MFS) PROFILE DOMAIN-CONTAINING PROTEIN"/>
    <property type="match status" value="1"/>
</dbReference>
<evidence type="ECO:0000256" key="2">
    <source>
        <dbReference type="ARBA" id="ARBA00022448"/>
    </source>
</evidence>
<feature type="transmembrane region" description="Helical" evidence="6">
    <location>
        <begin position="281"/>
        <end position="306"/>
    </location>
</feature>
<feature type="transmembrane region" description="Helical" evidence="6">
    <location>
        <begin position="202"/>
        <end position="220"/>
    </location>
</feature>
<evidence type="ECO:0000256" key="3">
    <source>
        <dbReference type="ARBA" id="ARBA00022692"/>
    </source>
</evidence>
<feature type="transmembrane region" description="Helical" evidence="6">
    <location>
        <begin position="81"/>
        <end position="101"/>
    </location>
</feature>
<evidence type="ECO:0000256" key="1">
    <source>
        <dbReference type="ARBA" id="ARBA00004141"/>
    </source>
</evidence>
<keyword evidence="4 6" id="KW-1133">Transmembrane helix</keyword>
<feature type="transmembrane region" description="Helical" evidence="6">
    <location>
        <begin position="318"/>
        <end position="337"/>
    </location>
</feature>
<sequence>MEVSQEMSVLPVPLEECDTEGNEAAAVQLQVLDEPVLEEVGSRAFWRVMFTPCIVSSMDYFGLGMVIALLPYIVAESQAETYWVGIIITAQYLGVLLGSIGAGVMSDYRGPTFVLKVMVAGDIVFFSLSGMYEKVWFLLVVRFFAGAFTPLTPALAYLTDSCQQFSNPMQARVKGIAAWSASASISFTFGTAFSAFMGVENFHISCFVSGGTALCTFLYLQTLKETSTQMRAETYIAPQGQLNLFRSFAFISLLASQVMVGFLFTGTLSILGLIIEDGYGWPATTFGAIMIIFSISTFLWQMFCVAPILRQVPTPSHALFISYCFLVLLLGTVYLLYPYPVAFVGAMNLVGLAFSINIPIGSILAPQDADKLGVNIRGTAMGYARGAFNLGQTLGPATMVMIYDSEPWAMFGCVSMLCALLAGLIYCGRIANIEKGTTER</sequence>
<feature type="transmembrane region" description="Helical" evidence="6">
    <location>
        <begin position="409"/>
        <end position="431"/>
    </location>
</feature>
<feature type="transmembrane region" description="Helical" evidence="6">
    <location>
        <begin position="176"/>
        <end position="196"/>
    </location>
</feature>
<feature type="transmembrane region" description="Helical" evidence="6">
    <location>
        <begin position="135"/>
        <end position="156"/>
    </location>
</feature>
<protein>
    <submittedName>
        <fullName evidence="7">Uncharacterized protein</fullName>
    </submittedName>
</protein>
<name>A0AAE0G8D2_9CHLO</name>
<evidence type="ECO:0000313" key="8">
    <source>
        <dbReference type="Proteomes" id="UP001190700"/>
    </source>
</evidence>
<feature type="transmembrane region" description="Helical" evidence="6">
    <location>
        <begin position="53"/>
        <end position="75"/>
    </location>
</feature>
<dbReference type="EMBL" id="LGRX02008498">
    <property type="protein sequence ID" value="KAK3273388.1"/>
    <property type="molecule type" value="Genomic_DNA"/>
</dbReference>
<comment type="subcellular location">
    <subcellularLocation>
        <location evidence="1">Membrane</location>
        <topology evidence="1">Multi-pass membrane protein</topology>
    </subcellularLocation>
</comment>
<feature type="transmembrane region" description="Helical" evidence="6">
    <location>
        <begin position="386"/>
        <end position="403"/>
    </location>
</feature>
<gene>
    <name evidence="7" type="ORF">CYMTET_18353</name>
</gene>
<reference evidence="7 8" key="1">
    <citation type="journal article" date="2015" name="Genome Biol. Evol.">
        <title>Comparative Genomics of a Bacterivorous Green Alga Reveals Evolutionary Causalities and Consequences of Phago-Mixotrophic Mode of Nutrition.</title>
        <authorList>
            <person name="Burns J.A."/>
            <person name="Paasch A."/>
            <person name="Narechania A."/>
            <person name="Kim E."/>
        </authorList>
    </citation>
    <scope>NUCLEOTIDE SEQUENCE [LARGE SCALE GENOMIC DNA]</scope>
    <source>
        <strain evidence="7 8">PLY_AMNH</strain>
    </source>
</reference>
<feature type="transmembrane region" description="Helical" evidence="6">
    <location>
        <begin position="248"/>
        <end position="275"/>
    </location>
</feature>
<dbReference type="Pfam" id="PF07690">
    <property type="entry name" value="MFS_1"/>
    <property type="match status" value="1"/>
</dbReference>
<dbReference type="SUPFAM" id="SSF103473">
    <property type="entry name" value="MFS general substrate transporter"/>
    <property type="match status" value="1"/>
</dbReference>
<dbReference type="GO" id="GO:0016020">
    <property type="term" value="C:membrane"/>
    <property type="evidence" value="ECO:0007669"/>
    <property type="project" value="UniProtKB-SubCell"/>
</dbReference>
<evidence type="ECO:0000256" key="5">
    <source>
        <dbReference type="ARBA" id="ARBA00023136"/>
    </source>
</evidence>
<dbReference type="GO" id="GO:0022857">
    <property type="term" value="F:transmembrane transporter activity"/>
    <property type="evidence" value="ECO:0007669"/>
    <property type="project" value="InterPro"/>
</dbReference>
<evidence type="ECO:0000256" key="4">
    <source>
        <dbReference type="ARBA" id="ARBA00022989"/>
    </source>
</evidence>
<organism evidence="7 8">
    <name type="scientific">Cymbomonas tetramitiformis</name>
    <dbReference type="NCBI Taxonomy" id="36881"/>
    <lineage>
        <taxon>Eukaryota</taxon>
        <taxon>Viridiplantae</taxon>
        <taxon>Chlorophyta</taxon>
        <taxon>Pyramimonadophyceae</taxon>
        <taxon>Pyramimonadales</taxon>
        <taxon>Pyramimonadaceae</taxon>
        <taxon>Cymbomonas</taxon>
    </lineage>
</organism>
<keyword evidence="2" id="KW-0813">Transport</keyword>
<comment type="caution">
    <text evidence="7">The sequence shown here is derived from an EMBL/GenBank/DDBJ whole genome shotgun (WGS) entry which is preliminary data.</text>
</comment>
<evidence type="ECO:0000313" key="7">
    <source>
        <dbReference type="EMBL" id="KAK3273388.1"/>
    </source>
</evidence>
<dbReference type="PANTHER" id="PTHR23504">
    <property type="entry name" value="MAJOR FACILITATOR SUPERFAMILY DOMAIN-CONTAINING PROTEIN 10"/>
    <property type="match status" value="1"/>
</dbReference>
<evidence type="ECO:0000256" key="6">
    <source>
        <dbReference type="SAM" id="Phobius"/>
    </source>
</evidence>
<dbReference type="InterPro" id="IPR011701">
    <property type="entry name" value="MFS"/>
</dbReference>
<keyword evidence="3 6" id="KW-0812">Transmembrane</keyword>
<dbReference type="Gene3D" id="1.20.1250.20">
    <property type="entry name" value="MFS general substrate transporter like domains"/>
    <property type="match status" value="1"/>
</dbReference>
<proteinExistence type="predicted"/>
<keyword evidence="8" id="KW-1185">Reference proteome</keyword>
<feature type="transmembrane region" description="Helical" evidence="6">
    <location>
        <begin position="343"/>
        <end position="365"/>
    </location>
</feature>
<keyword evidence="5 6" id="KW-0472">Membrane</keyword>